<dbReference type="Pfam" id="PF13707">
    <property type="entry name" value="RloB"/>
    <property type="match status" value="1"/>
</dbReference>
<dbReference type="InterPro" id="IPR025591">
    <property type="entry name" value="RloB"/>
</dbReference>
<dbReference type="EMBL" id="JBHTBH010000001">
    <property type="protein sequence ID" value="MFC7326324.1"/>
    <property type="molecule type" value="Genomic_DNA"/>
</dbReference>
<accession>A0ABW2K8M7</accession>
<dbReference type="RefSeq" id="WP_379868093.1">
    <property type="nucleotide sequence ID" value="NZ_JBHTBH010000001.1"/>
</dbReference>
<reference evidence="2" key="1">
    <citation type="journal article" date="2019" name="Int. J. Syst. Evol. Microbiol.">
        <title>The Global Catalogue of Microorganisms (GCM) 10K type strain sequencing project: providing services to taxonomists for standard genome sequencing and annotation.</title>
        <authorList>
            <consortium name="The Broad Institute Genomics Platform"/>
            <consortium name="The Broad Institute Genome Sequencing Center for Infectious Disease"/>
            <person name="Wu L."/>
            <person name="Ma J."/>
        </authorList>
    </citation>
    <scope>NUCLEOTIDE SEQUENCE [LARGE SCALE GENOMIC DNA]</scope>
    <source>
        <strain evidence="2">CGMCC 4.7382</strain>
    </source>
</reference>
<evidence type="ECO:0000313" key="1">
    <source>
        <dbReference type="EMBL" id="MFC7326324.1"/>
    </source>
</evidence>
<protein>
    <submittedName>
        <fullName evidence="1">RloB family protein</fullName>
    </submittedName>
</protein>
<evidence type="ECO:0000313" key="2">
    <source>
        <dbReference type="Proteomes" id="UP001596540"/>
    </source>
</evidence>
<gene>
    <name evidence="1" type="ORF">ACFQRF_01105</name>
</gene>
<comment type="caution">
    <text evidence="1">The sequence shown here is derived from an EMBL/GenBank/DDBJ whole genome shotgun (WGS) entry which is preliminary data.</text>
</comment>
<keyword evidence="2" id="KW-1185">Reference proteome</keyword>
<name>A0ABW2K8M7_9ACTN</name>
<dbReference type="Proteomes" id="UP001596540">
    <property type="component" value="Unassembled WGS sequence"/>
</dbReference>
<proteinExistence type="predicted"/>
<sequence>MLLVCEGETEVEYLTGLRRRGQIVDVRKASKRDAMGIVREAITRGSGDYTHIWAVFDSDNRDVSDASTVARKASTERQIINTAVSQPSFEVWLLLHFSEDVRGCHTPGDARRLLQKAAPNWDKGQWTRTKRKGTRFTDFEHGVKAACERAERLGPVTPGGGPATDVWRIFRSDEFRLV</sequence>
<organism evidence="1 2">
    <name type="scientific">Marinactinospora rubrisoli</name>
    <dbReference type="NCBI Taxonomy" id="2715399"/>
    <lineage>
        <taxon>Bacteria</taxon>
        <taxon>Bacillati</taxon>
        <taxon>Actinomycetota</taxon>
        <taxon>Actinomycetes</taxon>
        <taxon>Streptosporangiales</taxon>
        <taxon>Nocardiopsidaceae</taxon>
        <taxon>Marinactinospora</taxon>
    </lineage>
</organism>